<sequence length="156" mass="18016">MIKIIDENGRDSKFGGIIIKSPDLVGGYFNNLAETEKRLLGIVGFIMLKWKLLRNGFMHLGEYMIKVYGLSVSPGFLVYVSLRYPAIEKVWVTDISDAEKDDVLIAFVKLRSSVNHEDLLEWYKKNIVLSSLPLTESGKVRREELKRLYKEAYRQK</sequence>
<evidence type="ECO:0008006" key="3">
    <source>
        <dbReference type="Google" id="ProtNLM"/>
    </source>
</evidence>
<dbReference type="GeneID" id="65563740"/>
<dbReference type="AlphaFoldDB" id="A0A8F5BQ37"/>
<accession>A0A8F5BQ37</accession>
<organism evidence="1 2">
    <name type="scientific">Saccharolobus shibatae (strain ATCC 51178 / DSM 5389 / JCM 8931 / NBRC 15437 / B12)</name>
    <name type="common">Sulfolobus shibatae</name>
    <dbReference type="NCBI Taxonomy" id="523848"/>
    <lineage>
        <taxon>Archaea</taxon>
        <taxon>Thermoproteota</taxon>
        <taxon>Thermoprotei</taxon>
        <taxon>Sulfolobales</taxon>
        <taxon>Sulfolobaceae</taxon>
        <taxon>Saccharolobus</taxon>
    </lineage>
</organism>
<evidence type="ECO:0000313" key="2">
    <source>
        <dbReference type="Proteomes" id="UP000694018"/>
    </source>
</evidence>
<evidence type="ECO:0000313" key="1">
    <source>
        <dbReference type="EMBL" id="QXJ29391.1"/>
    </source>
</evidence>
<dbReference type="RefSeq" id="WP_218266156.1">
    <property type="nucleotide sequence ID" value="NZ_CP077717.1"/>
</dbReference>
<proteinExistence type="predicted"/>
<reference evidence="1" key="1">
    <citation type="journal article" date="2021" name="Environ. Microbiol.">
        <title>New insights into the diversity and evolution of the archaeal mobilome from three complete genomes of Saccharolobus shibatae.</title>
        <authorList>
            <person name="Medvedeva S."/>
            <person name="Brandt D."/>
            <person name="Cvirkaite-Krupovic V."/>
            <person name="Liu Y."/>
            <person name="Severinov K."/>
            <person name="Ishino S."/>
            <person name="Ishino Y."/>
            <person name="Prangishvili D."/>
            <person name="Kalinowski J."/>
            <person name="Krupovic M."/>
        </authorList>
    </citation>
    <scope>NUCLEOTIDE SEQUENCE</scope>
    <source>
        <strain evidence="1">B12</strain>
    </source>
</reference>
<name>A0A8F5BQ37_SACSH</name>
<dbReference type="Proteomes" id="UP000694018">
    <property type="component" value="Chromosome"/>
</dbReference>
<protein>
    <recommendedName>
        <fullName evidence="3">AMP-binding enzyme C-terminal domain-containing protein</fullName>
    </recommendedName>
</protein>
<dbReference type="EMBL" id="CP077717">
    <property type="protein sequence ID" value="QXJ29391.1"/>
    <property type="molecule type" value="Genomic_DNA"/>
</dbReference>
<gene>
    <name evidence="1" type="ORF">J5U23_02260</name>
</gene>
<dbReference type="KEGG" id="sshi:J5U23_02260"/>